<dbReference type="Proteomes" id="UP000681720">
    <property type="component" value="Unassembled WGS sequence"/>
</dbReference>
<dbReference type="Proteomes" id="UP000681967">
    <property type="component" value="Unassembled WGS sequence"/>
</dbReference>
<dbReference type="EMBL" id="CAJOBI010007647">
    <property type="protein sequence ID" value="CAF4091338.1"/>
    <property type="molecule type" value="Genomic_DNA"/>
</dbReference>
<evidence type="ECO:0000313" key="7">
    <source>
        <dbReference type="Proteomes" id="UP000663834"/>
    </source>
</evidence>
<evidence type="ECO:0000313" key="3">
    <source>
        <dbReference type="EMBL" id="CAF2053433.1"/>
    </source>
</evidence>
<accession>A0A816GN01</accession>
<evidence type="ECO:0000313" key="4">
    <source>
        <dbReference type="EMBL" id="CAF3920734.1"/>
    </source>
</evidence>
<sequence length="173" mass="19976">MESLANECLEAEVIALKYMYGASKTFQTLFDIYSTRYQHFKILSSAEIHETVSKRLCDYSGSKKLLTQLLDEEQQRELEREQELEEKCPSPGLPYEPKLHDEIKSLREIKGPMLNLSTLPSVFCPIADVFLGTTFYSECQPRCLQQNLWVTDEFKRVIQTGGESLDPFLRPAR</sequence>
<dbReference type="Proteomes" id="UP000663855">
    <property type="component" value="Unassembled WGS sequence"/>
</dbReference>
<dbReference type="EMBL" id="CAJOBJ010029745">
    <property type="protein sequence ID" value="CAF4266074.1"/>
    <property type="molecule type" value="Genomic_DNA"/>
</dbReference>
<proteinExistence type="predicted"/>
<dbReference type="OrthoDB" id="10055447at2759"/>
<dbReference type="Proteomes" id="UP000663834">
    <property type="component" value="Unassembled WGS sequence"/>
</dbReference>
<protein>
    <submittedName>
        <fullName evidence="2">Uncharacterized protein</fullName>
    </submittedName>
</protein>
<evidence type="ECO:0000313" key="2">
    <source>
        <dbReference type="EMBL" id="CAF1676637.1"/>
    </source>
</evidence>
<reference evidence="2" key="1">
    <citation type="submission" date="2021-02" db="EMBL/GenBank/DDBJ databases">
        <authorList>
            <person name="Nowell W R."/>
        </authorList>
    </citation>
    <scope>NUCLEOTIDE SEQUENCE</scope>
</reference>
<dbReference type="Proteomes" id="UP000663824">
    <property type="component" value="Unassembled WGS sequence"/>
</dbReference>
<dbReference type="Proteomes" id="UP000676336">
    <property type="component" value="Unassembled WGS sequence"/>
</dbReference>
<evidence type="ECO:0000313" key="6">
    <source>
        <dbReference type="EMBL" id="CAF4266074.1"/>
    </source>
</evidence>
<name>A0A816GN01_9BILA</name>
<dbReference type="EMBL" id="CAJNOW010019992">
    <property type="protein sequence ID" value="CAF1676637.1"/>
    <property type="molecule type" value="Genomic_DNA"/>
</dbReference>
<gene>
    <name evidence="4" type="ORF">BYL167_LOCUS9482</name>
    <name evidence="1" type="ORF">CJN711_LOCUS15729</name>
    <name evidence="6" type="ORF">GIL414_LOCUS24341</name>
    <name evidence="2" type="ORF">KQP761_LOCUS35527</name>
    <name evidence="3" type="ORF">MBJ925_LOCUS13581</name>
    <name evidence="5" type="ORF">SMN809_LOCUS16854</name>
</gene>
<organism evidence="2 7">
    <name type="scientific">Rotaria magnacalcarata</name>
    <dbReference type="NCBI Taxonomy" id="392030"/>
    <lineage>
        <taxon>Eukaryota</taxon>
        <taxon>Metazoa</taxon>
        <taxon>Spiralia</taxon>
        <taxon>Gnathifera</taxon>
        <taxon>Rotifera</taxon>
        <taxon>Eurotatoria</taxon>
        <taxon>Bdelloidea</taxon>
        <taxon>Philodinida</taxon>
        <taxon>Philodinidae</taxon>
        <taxon>Rotaria</taxon>
    </lineage>
</organism>
<dbReference type="EMBL" id="CAJNRE010006271">
    <property type="protein sequence ID" value="CAF2053433.1"/>
    <property type="molecule type" value="Genomic_DNA"/>
</dbReference>
<comment type="caution">
    <text evidence="2">The sequence shown here is derived from an EMBL/GenBank/DDBJ whole genome shotgun (WGS) entry which is preliminary data.</text>
</comment>
<dbReference type="EMBL" id="CAJOBH010002733">
    <property type="protein sequence ID" value="CAF3920734.1"/>
    <property type="molecule type" value="Genomic_DNA"/>
</dbReference>
<evidence type="ECO:0000313" key="5">
    <source>
        <dbReference type="EMBL" id="CAF4091338.1"/>
    </source>
</evidence>
<dbReference type="AlphaFoldDB" id="A0A816GN01"/>
<evidence type="ECO:0000313" key="1">
    <source>
        <dbReference type="EMBL" id="CAF1276085.1"/>
    </source>
</evidence>
<dbReference type="EMBL" id="CAJNOV010007295">
    <property type="protein sequence ID" value="CAF1276085.1"/>
    <property type="molecule type" value="Genomic_DNA"/>
</dbReference>